<accession>A0A495E6Q3</accession>
<name>A0A495E6Q3_9MICC</name>
<sequence>MECITWFAPILPGKLEAWKAVDAEMSGARAADYKRSRERIGMTREVASLMQTPQGDFVCLFHEAEDLAQAYRSIATSDDPFDVWFREQLVELHGLTPEMLQGPPPAQLTFDYKAG</sequence>
<dbReference type="OrthoDB" id="1121820at2"/>
<dbReference type="EMBL" id="RBIR01000012">
    <property type="protein sequence ID" value="RKR12612.1"/>
    <property type="molecule type" value="Genomic_DNA"/>
</dbReference>
<comment type="caution">
    <text evidence="1">The sequence shown here is derived from an EMBL/GenBank/DDBJ whole genome shotgun (WGS) entry which is preliminary data.</text>
</comment>
<evidence type="ECO:0000313" key="2">
    <source>
        <dbReference type="Proteomes" id="UP000276055"/>
    </source>
</evidence>
<reference evidence="1 2" key="1">
    <citation type="submission" date="2018-10" db="EMBL/GenBank/DDBJ databases">
        <title>Genomic Encyclopedia of Type Strains, Phase IV (KMG-IV): sequencing the most valuable type-strain genomes for metagenomic binning, comparative biology and taxonomic classification.</title>
        <authorList>
            <person name="Goeker M."/>
        </authorList>
    </citation>
    <scope>NUCLEOTIDE SEQUENCE [LARGE SCALE GENOMIC DNA]</scope>
    <source>
        <strain evidence="1 2">DSM 25586</strain>
    </source>
</reference>
<dbReference type="AlphaFoldDB" id="A0A495E6Q3"/>
<organism evidence="1 2">
    <name type="scientific">Arthrobacter oryzae</name>
    <dbReference type="NCBI Taxonomy" id="409290"/>
    <lineage>
        <taxon>Bacteria</taxon>
        <taxon>Bacillati</taxon>
        <taxon>Actinomycetota</taxon>
        <taxon>Actinomycetes</taxon>
        <taxon>Micrococcales</taxon>
        <taxon>Micrococcaceae</taxon>
        <taxon>Arthrobacter</taxon>
    </lineage>
</organism>
<dbReference type="RefSeq" id="WP_120955305.1">
    <property type="nucleotide sequence ID" value="NZ_RBIR01000012.1"/>
</dbReference>
<gene>
    <name evidence="1" type="ORF">C8D78_3710</name>
</gene>
<evidence type="ECO:0000313" key="1">
    <source>
        <dbReference type="EMBL" id="RKR12612.1"/>
    </source>
</evidence>
<proteinExistence type="predicted"/>
<dbReference type="Proteomes" id="UP000276055">
    <property type="component" value="Unassembled WGS sequence"/>
</dbReference>
<protein>
    <submittedName>
        <fullName evidence="1">Uncharacterized protein</fullName>
    </submittedName>
</protein>